<dbReference type="InterPro" id="IPR011009">
    <property type="entry name" value="Kinase-like_dom_sf"/>
</dbReference>
<dbReference type="InterPro" id="IPR036770">
    <property type="entry name" value="Ankyrin_rpt-contain_sf"/>
</dbReference>
<dbReference type="Gene3D" id="3.30.200.20">
    <property type="entry name" value="Phosphorylase Kinase, domain 1"/>
    <property type="match status" value="1"/>
</dbReference>
<evidence type="ECO:0000256" key="2">
    <source>
        <dbReference type="SAM" id="MobiDB-lite"/>
    </source>
</evidence>
<dbReference type="EMBL" id="VDLU01000001">
    <property type="protein sequence ID" value="TNJ30291.1"/>
    <property type="molecule type" value="Genomic_DNA"/>
</dbReference>
<dbReference type="Gene3D" id="1.25.40.20">
    <property type="entry name" value="Ankyrin repeat-containing domain"/>
    <property type="match status" value="3"/>
</dbReference>
<dbReference type="InterPro" id="IPR002110">
    <property type="entry name" value="Ankyrin_rpt"/>
</dbReference>
<reference evidence="4 5" key="1">
    <citation type="submission" date="2019-05" db="EMBL/GenBank/DDBJ databases">
        <title>The compact genome of Giardia muris reveals important steps in the evolution of intestinal protozoan parasites.</title>
        <authorList>
            <person name="Xu F."/>
            <person name="Jimenez-Gonzalez A."/>
            <person name="Einarsson E."/>
            <person name="Astvaldsson A."/>
            <person name="Peirasmaki D."/>
            <person name="Eckmann L."/>
            <person name="Andersson J.O."/>
            <person name="Svard S.G."/>
            <person name="Jerlstrom-Hultqvist J."/>
        </authorList>
    </citation>
    <scope>NUCLEOTIDE SEQUENCE [LARGE SCALE GENOMIC DNA]</scope>
    <source>
        <strain evidence="4 5">Roberts-Thomson</strain>
    </source>
</reference>
<name>A0A4Z1TCR3_GIAMU</name>
<dbReference type="Pfam" id="PF12796">
    <property type="entry name" value="Ank_2"/>
    <property type="match status" value="3"/>
</dbReference>
<keyword evidence="1" id="KW-0040">ANK repeat</keyword>
<dbReference type="InterPro" id="IPR000719">
    <property type="entry name" value="Prot_kinase_dom"/>
</dbReference>
<feature type="domain" description="Protein kinase" evidence="3">
    <location>
        <begin position="1"/>
        <end position="281"/>
    </location>
</feature>
<dbReference type="Proteomes" id="UP000315496">
    <property type="component" value="Chromosome 1"/>
</dbReference>
<feature type="repeat" description="ANK" evidence="1">
    <location>
        <begin position="836"/>
        <end position="868"/>
    </location>
</feature>
<dbReference type="Pfam" id="PF00069">
    <property type="entry name" value="Pkinase"/>
    <property type="match status" value="1"/>
</dbReference>
<evidence type="ECO:0000313" key="4">
    <source>
        <dbReference type="EMBL" id="TNJ30291.1"/>
    </source>
</evidence>
<feature type="compositionally biased region" description="Polar residues" evidence="2">
    <location>
        <begin position="515"/>
        <end position="524"/>
    </location>
</feature>
<dbReference type="PROSITE" id="PS50088">
    <property type="entry name" value="ANK_REPEAT"/>
    <property type="match status" value="2"/>
</dbReference>
<organism evidence="4 5">
    <name type="scientific">Giardia muris</name>
    <dbReference type="NCBI Taxonomy" id="5742"/>
    <lineage>
        <taxon>Eukaryota</taxon>
        <taxon>Metamonada</taxon>
        <taxon>Diplomonadida</taxon>
        <taxon>Hexamitidae</taxon>
        <taxon>Giardiinae</taxon>
        <taxon>Giardia</taxon>
    </lineage>
</organism>
<dbReference type="PROSITE" id="PS50297">
    <property type="entry name" value="ANK_REP_REGION"/>
    <property type="match status" value="2"/>
</dbReference>
<evidence type="ECO:0000256" key="1">
    <source>
        <dbReference type="PROSITE-ProRule" id="PRU00023"/>
    </source>
</evidence>
<sequence>MPFTNRYRFIDPSIDPDLLPWYPIERINDGCILFCRDFPLPRSTSQYFKVDEKTIEGVMNLQHPQILSVHEVILDKFDEKVYLIVKTIGPFSTLKTMLVAYQRDQVGIPETMIYKVLAELANGLHYCFHTILPRIRDITSLVPLLYLTPDNIILQGDGACMLDFTRLECLFDSSPSSLSSFPFMNYFSPETLVKGRRTITEASMVWSLGCIAYELATLHTFTINPTVDTIEQRLLTLGSDFQIPGYGRELATLIQETLAFNPSHRPTLSSLLKLDSLRGYILQRPSPSLMNSLGTTTDLRPNRDRPTSSMPYVQQWRISFNSTEHDPALARYTSPDPLPMIPFFEGDEPLLPSRSVIDSLRYIHSSPDSVLHSFNTYLKNHNHSHTSHNQEVTDSTCVPLKEQHEIPVDSYIQPLDPPEYLHDTDQTIGMSLGSNPEDPAYPIRTFGEQPTELVENTGLRPAMPMAQAQAQPLPENPMGRVVGNTVTAIVSKATSEIYRQPNNSSSLYGRRPSKDGTTSPKENTTTLSVLARHTSPSSPGMSNDGITSSKLLADSYFPNYPENIAPMDLNVGAATKLDEESLQLTEMDGMTPLMKAVIANDMNLVLKYAPTQARITDHKGLTALMYAAYFDRCDAVKVLLDKESKMQDDTGMTALMYAAYRGHPNTTVQLYPHEARLVTTRGITALMFASNGGHLGAVRTLARKEARMLDAHGNSALIYAARVGCAPIIAELLPYEAGLRNGDEWTGLMIAARNGHVDAIPLLLPRERGFQSQAGISALMLAAANDQDGACQLLLSSEKGLRDMHEETALMKAAALGSFAAAAVLVQEEAGLRRPDGKTALMCAASAGHTDIVRLLVEKEARLQRIDGGTALMYATEQGHDECVRVLVEYEAGIQRSNGECALMIATCRGYLECVKTLVPWEGAVRMADGTSVLDIAVAMGREPVLEVLEGAL</sequence>
<feature type="region of interest" description="Disordered" evidence="2">
    <location>
        <begin position="500"/>
        <end position="524"/>
    </location>
</feature>
<keyword evidence="5" id="KW-1185">Reference proteome</keyword>
<dbReference type="OrthoDB" id="10249694at2759"/>
<evidence type="ECO:0000259" key="3">
    <source>
        <dbReference type="PROSITE" id="PS50011"/>
    </source>
</evidence>
<protein>
    <submittedName>
        <fullName evidence="4">Kinase</fullName>
    </submittedName>
</protein>
<dbReference type="SUPFAM" id="SSF56112">
    <property type="entry name" value="Protein kinase-like (PK-like)"/>
    <property type="match status" value="1"/>
</dbReference>
<dbReference type="SMART" id="SM00220">
    <property type="entry name" value="S_TKc"/>
    <property type="match status" value="1"/>
</dbReference>
<dbReference type="AlphaFoldDB" id="A0A4Z1TCR3"/>
<dbReference type="GO" id="GO:0004672">
    <property type="term" value="F:protein kinase activity"/>
    <property type="evidence" value="ECO:0007669"/>
    <property type="project" value="InterPro"/>
</dbReference>
<evidence type="ECO:0000313" key="5">
    <source>
        <dbReference type="Proteomes" id="UP000315496"/>
    </source>
</evidence>
<proteinExistence type="predicted"/>
<dbReference type="PANTHER" id="PTHR24120">
    <property type="entry name" value="GH07239P"/>
    <property type="match status" value="1"/>
</dbReference>
<keyword evidence="4" id="KW-0808">Transferase</keyword>
<accession>A0A4Z1TCR3</accession>
<dbReference type="PANTHER" id="PTHR24120:SF4">
    <property type="entry name" value="GH07239P"/>
    <property type="match status" value="1"/>
</dbReference>
<dbReference type="PROSITE" id="PS50011">
    <property type="entry name" value="PROTEIN_KINASE_DOM"/>
    <property type="match status" value="1"/>
</dbReference>
<keyword evidence="4" id="KW-0418">Kinase</keyword>
<dbReference type="SUPFAM" id="SSF48403">
    <property type="entry name" value="Ankyrin repeat"/>
    <property type="match status" value="1"/>
</dbReference>
<dbReference type="Gene3D" id="1.10.510.10">
    <property type="entry name" value="Transferase(Phosphotransferase) domain 1"/>
    <property type="match status" value="1"/>
</dbReference>
<gene>
    <name evidence="4" type="ORF">GMRT_13012</name>
</gene>
<feature type="repeat" description="ANK" evidence="1">
    <location>
        <begin position="867"/>
        <end position="899"/>
    </location>
</feature>
<dbReference type="SMART" id="SM00248">
    <property type="entry name" value="ANK"/>
    <property type="match status" value="11"/>
</dbReference>
<dbReference type="VEuPathDB" id="GiardiaDB:GMRT_13012"/>
<dbReference type="GO" id="GO:0005524">
    <property type="term" value="F:ATP binding"/>
    <property type="evidence" value="ECO:0007669"/>
    <property type="project" value="InterPro"/>
</dbReference>
<comment type="caution">
    <text evidence="4">The sequence shown here is derived from an EMBL/GenBank/DDBJ whole genome shotgun (WGS) entry which is preliminary data.</text>
</comment>